<accession>A0A1H2Z365</accession>
<dbReference type="Proteomes" id="UP000198816">
    <property type="component" value="Unassembled WGS sequence"/>
</dbReference>
<keyword evidence="1" id="KW-1133">Transmembrane helix</keyword>
<organism evidence="3 4">
    <name type="scientific">Thiocapsa roseopersicina</name>
    <dbReference type="NCBI Taxonomy" id="1058"/>
    <lineage>
        <taxon>Bacteria</taxon>
        <taxon>Pseudomonadati</taxon>
        <taxon>Pseudomonadota</taxon>
        <taxon>Gammaproteobacteria</taxon>
        <taxon>Chromatiales</taxon>
        <taxon>Chromatiaceae</taxon>
        <taxon>Thiocapsa</taxon>
    </lineage>
</organism>
<feature type="domain" description="Type 4 fimbrial biogenesis protein PilX N-terminal" evidence="2">
    <location>
        <begin position="12"/>
        <end position="61"/>
    </location>
</feature>
<keyword evidence="1" id="KW-0812">Transmembrane</keyword>
<evidence type="ECO:0000313" key="3">
    <source>
        <dbReference type="EMBL" id="SDX11816.1"/>
    </source>
</evidence>
<reference evidence="4" key="1">
    <citation type="submission" date="2016-10" db="EMBL/GenBank/DDBJ databases">
        <authorList>
            <person name="Varghese N."/>
            <person name="Submissions S."/>
        </authorList>
    </citation>
    <scope>NUCLEOTIDE SEQUENCE [LARGE SCALE GENOMIC DNA]</scope>
    <source>
        <strain evidence="4">DSM 217</strain>
    </source>
</reference>
<dbReference type="RefSeq" id="WP_093033917.1">
    <property type="nucleotide sequence ID" value="NZ_FNNZ01000014.1"/>
</dbReference>
<dbReference type="Pfam" id="PF14341">
    <property type="entry name" value="PilX_N"/>
    <property type="match status" value="1"/>
</dbReference>
<name>A0A1H2Z365_THIRO</name>
<evidence type="ECO:0000259" key="2">
    <source>
        <dbReference type="Pfam" id="PF14341"/>
    </source>
</evidence>
<dbReference type="STRING" id="1058.SAMN05421783_114107"/>
<keyword evidence="1" id="KW-0472">Membrane</keyword>
<sequence>MNEANLLRKGERGAVLVIALIMLLITTLIAVATFEMGSTNFLVVANLEAQRQAQKAAESTLEEAITRWTQLKNSLVIEDEAVFYCQGRKNHKCIDINEDSIVDIDIALDDPNPFCISVSPITNDSLDPADMDDQGCFIGKAQTGAVDGSGSGRMSMCSDAVWDIYATVTDLPWSDSRPARAIVRQGVGVRESNNSIPHECR</sequence>
<keyword evidence="4" id="KW-1185">Reference proteome</keyword>
<dbReference type="InterPro" id="IPR025746">
    <property type="entry name" value="PilX_N_dom"/>
</dbReference>
<evidence type="ECO:0000256" key="1">
    <source>
        <dbReference type="SAM" id="Phobius"/>
    </source>
</evidence>
<gene>
    <name evidence="3" type="ORF">SAMN05421783_114107</name>
</gene>
<dbReference type="AlphaFoldDB" id="A0A1H2Z365"/>
<dbReference type="EMBL" id="FNNZ01000014">
    <property type="protein sequence ID" value="SDX11816.1"/>
    <property type="molecule type" value="Genomic_DNA"/>
</dbReference>
<protein>
    <recommendedName>
        <fullName evidence="2">Type 4 fimbrial biogenesis protein PilX N-terminal domain-containing protein</fullName>
    </recommendedName>
</protein>
<evidence type="ECO:0000313" key="4">
    <source>
        <dbReference type="Proteomes" id="UP000198816"/>
    </source>
</evidence>
<feature type="transmembrane region" description="Helical" evidence="1">
    <location>
        <begin position="12"/>
        <end position="34"/>
    </location>
</feature>
<proteinExistence type="predicted"/>